<dbReference type="STRING" id="1219383.SAMN05421733_10987"/>
<feature type="chain" id="PRO_5017372273" evidence="2">
    <location>
        <begin position="27"/>
        <end position="144"/>
    </location>
</feature>
<gene>
    <name evidence="3" type="ORF">SAMN05421733_10987</name>
</gene>
<dbReference type="InterPro" id="IPR024572">
    <property type="entry name" value="RcnB"/>
</dbReference>
<reference evidence="4" key="1">
    <citation type="submission" date="2016-09" db="EMBL/GenBank/DDBJ databases">
        <authorList>
            <person name="Varghese N."/>
            <person name="Submissions S."/>
        </authorList>
    </citation>
    <scope>NUCLEOTIDE SEQUENCE [LARGE SCALE GENOMIC DNA]</scope>
    <source>
        <strain evidence="4">ANC 4422</strain>
    </source>
</reference>
<keyword evidence="4" id="KW-1185">Reference proteome</keyword>
<feature type="signal peptide" evidence="2">
    <location>
        <begin position="1"/>
        <end position="26"/>
    </location>
</feature>
<dbReference type="Proteomes" id="UP000242501">
    <property type="component" value="Unassembled WGS sequence"/>
</dbReference>
<dbReference type="AlphaFoldDB" id="A0A1G6IY57"/>
<accession>A0A1G6IY57</accession>
<name>A0A1G6IY57_9GAMM</name>
<feature type="compositionally biased region" description="Polar residues" evidence="1">
    <location>
        <begin position="47"/>
        <end position="57"/>
    </location>
</feature>
<evidence type="ECO:0000313" key="3">
    <source>
        <dbReference type="EMBL" id="SDC11323.1"/>
    </source>
</evidence>
<proteinExistence type="predicted"/>
<protein>
    <submittedName>
        <fullName evidence="3">Regulator RcnB of Ni and Co efflux</fullName>
    </submittedName>
</protein>
<evidence type="ECO:0000256" key="2">
    <source>
        <dbReference type="SAM" id="SignalP"/>
    </source>
</evidence>
<dbReference type="EMBL" id="FMYL01000009">
    <property type="protein sequence ID" value="SDC11323.1"/>
    <property type="molecule type" value="Genomic_DNA"/>
</dbReference>
<evidence type="ECO:0000256" key="1">
    <source>
        <dbReference type="SAM" id="MobiDB-lite"/>
    </source>
</evidence>
<evidence type="ECO:0000313" key="4">
    <source>
        <dbReference type="Proteomes" id="UP000242501"/>
    </source>
</evidence>
<feature type="compositionally biased region" description="Basic and acidic residues" evidence="1">
    <location>
        <begin position="33"/>
        <end position="43"/>
    </location>
</feature>
<dbReference type="OrthoDB" id="6687316at2"/>
<feature type="region of interest" description="Disordered" evidence="1">
    <location>
        <begin position="24"/>
        <end position="90"/>
    </location>
</feature>
<keyword evidence="2" id="KW-0732">Signal</keyword>
<dbReference type="RefSeq" id="WP_092749264.1">
    <property type="nucleotide sequence ID" value="NZ_FMYL01000009.1"/>
</dbReference>
<dbReference type="Gene3D" id="3.10.450.160">
    <property type="entry name" value="inner membrane protein cigr"/>
    <property type="match status" value="1"/>
</dbReference>
<dbReference type="Pfam" id="PF11776">
    <property type="entry name" value="RcnB"/>
    <property type="match status" value="1"/>
</dbReference>
<organism evidence="3 4">
    <name type="scientific">Acinetobacter boissieri</name>
    <dbReference type="NCBI Taxonomy" id="1219383"/>
    <lineage>
        <taxon>Bacteria</taxon>
        <taxon>Pseudomonadati</taxon>
        <taxon>Pseudomonadota</taxon>
        <taxon>Gammaproteobacteria</taxon>
        <taxon>Moraxellales</taxon>
        <taxon>Moraxellaceae</taxon>
        <taxon>Acinetobacter</taxon>
    </lineage>
</organism>
<sequence>MKYLTKRLLTLGLITSTVFTSISAFAGPNDQPRGPEDYSDRQHGQPRHNQGPQPQFQQRDHGPNRPHSQGPYYAQQGPRGDNQQWRKGQYVPKQYRSSHYYVNDWRHQQLPSPPRGHRWLNVNGDYILVAVATGVISSILLHQH</sequence>